<dbReference type="GO" id="GO:0071949">
    <property type="term" value="F:FAD binding"/>
    <property type="evidence" value="ECO:0007669"/>
    <property type="project" value="InterPro"/>
</dbReference>
<dbReference type="SUPFAM" id="SSF55103">
    <property type="entry name" value="FAD-linked oxidases, C-terminal domain"/>
    <property type="match status" value="1"/>
</dbReference>
<protein>
    <recommendedName>
        <fullName evidence="9">D-lactate dehydrogenase (cytochrome)</fullName>
        <ecNumber evidence="9">1.1.2.4</ecNumber>
    </recommendedName>
    <alternativeName>
        <fullName evidence="11">D-lactate ferricytochrome C oxidoreductase</fullName>
    </alternativeName>
</protein>
<dbReference type="EC" id="1.1.2.4" evidence="9"/>
<dbReference type="EMBL" id="JAEOAQ010000007">
    <property type="protein sequence ID" value="KAG5417108.1"/>
    <property type="molecule type" value="Genomic_DNA"/>
</dbReference>
<dbReference type="InterPro" id="IPR006094">
    <property type="entry name" value="Oxid_FAD_bind_N"/>
</dbReference>
<sequence length="592" mass="64489">MFTIGKKRLTSLAKTSLRYNSGSTLKPKTNVFNYAALGLGSLGAGYFAGKYFSKSNDESTVKHTGLTLDTTDASTAPLSSLDSPIYANEEQFKEGLSKIIEIVGKEHVSFDPDVLSAHNDSFYSTHHPPQPDKQKPNAVITPTSTEQVSQIMKIAHHYRLPVVASSGLTSLEGQNIHTRGPFSISLSFSEMNQILAFHPDDLDIVVQPGVGWVDLADYLSDDPKGKDLLFGPDPGIGANIGGMVGTSASGTNAFRYGTMKENVVNLTVVLADGTIIKTRQRPRKSSAGYDLTRFFIGTEGTAGIITEITLKLHVRPKVELITSAAFPTIKDAAAAAQTIIGRGIQPNAMELLNDTMMSFVNESSDGEQKLVKPTLLFKLGGPTTKAVDEQSRVVAEIAKENHAIKVERSENAEQNAELWAARRNGLWSTFQAGASRLDNPDDTQIWTTDVAVPVSNLSEAISRINDDLIEAGFDGKFSVLGHIGDGNCHFLIIYNSPDYSKVHEAVDRMVSRALQLEGTCTGEHGVGVGKRKYLSQELSESTIDTMRKLKLALDPRRILNPDKVFKIDPNDDLDEQLNAGHVIEKHECMHNH</sequence>
<dbReference type="InterPro" id="IPR016169">
    <property type="entry name" value="FAD-bd_PCMH_sub2"/>
</dbReference>
<evidence type="ECO:0000313" key="14">
    <source>
        <dbReference type="Proteomes" id="UP000669133"/>
    </source>
</evidence>
<dbReference type="InterPro" id="IPR036318">
    <property type="entry name" value="FAD-bd_PCMH-like_sf"/>
</dbReference>
<evidence type="ECO:0000259" key="12">
    <source>
        <dbReference type="PROSITE" id="PS51387"/>
    </source>
</evidence>
<evidence type="ECO:0000256" key="6">
    <source>
        <dbReference type="ARBA" id="ARBA00022946"/>
    </source>
</evidence>
<dbReference type="Gene3D" id="3.30.70.2740">
    <property type="match status" value="1"/>
</dbReference>
<evidence type="ECO:0000256" key="3">
    <source>
        <dbReference type="ARBA" id="ARBA00008000"/>
    </source>
</evidence>
<dbReference type="Proteomes" id="UP000669133">
    <property type="component" value="Unassembled WGS sequence"/>
</dbReference>
<dbReference type="AlphaFoldDB" id="A0A8H7ZDR9"/>
<dbReference type="PANTHER" id="PTHR11748">
    <property type="entry name" value="D-LACTATE DEHYDROGENASE"/>
    <property type="match status" value="1"/>
</dbReference>
<gene>
    <name evidence="13" type="ORF">I9W82_004741</name>
</gene>
<keyword evidence="6" id="KW-0809">Transit peptide</keyword>
<dbReference type="InterPro" id="IPR004113">
    <property type="entry name" value="FAD-bd_oxidored_4_C"/>
</dbReference>
<comment type="caution">
    <text evidence="13">The sequence shown here is derived from an EMBL/GenBank/DDBJ whole genome shotgun (WGS) entry which is preliminary data.</text>
</comment>
<dbReference type="GO" id="GO:0008720">
    <property type="term" value="F:D-lactate dehydrogenase (NAD+) activity"/>
    <property type="evidence" value="ECO:0007669"/>
    <property type="project" value="TreeGrafter"/>
</dbReference>
<dbReference type="GO" id="GO:1903457">
    <property type="term" value="P:lactate catabolic process"/>
    <property type="evidence" value="ECO:0007669"/>
    <property type="project" value="TreeGrafter"/>
</dbReference>
<keyword evidence="5" id="KW-0274">FAD</keyword>
<dbReference type="PROSITE" id="PS51387">
    <property type="entry name" value="FAD_PCMH"/>
    <property type="match status" value="1"/>
</dbReference>
<keyword evidence="7" id="KW-0560">Oxidoreductase</keyword>
<comment type="catalytic activity">
    <reaction evidence="10">
        <text>(R)-lactate + 2 Fe(III)-[cytochrome c] = 2 Fe(II)-[cytochrome c] + pyruvate + 2 H(+)</text>
        <dbReference type="Rhea" id="RHEA:13521"/>
        <dbReference type="Rhea" id="RHEA-COMP:10350"/>
        <dbReference type="Rhea" id="RHEA-COMP:14399"/>
        <dbReference type="ChEBI" id="CHEBI:15361"/>
        <dbReference type="ChEBI" id="CHEBI:15378"/>
        <dbReference type="ChEBI" id="CHEBI:16004"/>
        <dbReference type="ChEBI" id="CHEBI:29033"/>
        <dbReference type="ChEBI" id="CHEBI:29034"/>
        <dbReference type="EC" id="1.1.2.4"/>
    </reaction>
</comment>
<keyword evidence="4" id="KW-0285">Flavoprotein</keyword>
<evidence type="ECO:0000256" key="4">
    <source>
        <dbReference type="ARBA" id="ARBA00022630"/>
    </source>
</evidence>
<comment type="cofactor">
    <cofactor evidence="1">
        <name>FAD</name>
        <dbReference type="ChEBI" id="CHEBI:57692"/>
    </cofactor>
</comment>
<accession>A0A8H7ZDR9</accession>
<feature type="domain" description="FAD-binding PCMH-type" evidence="12">
    <location>
        <begin position="132"/>
        <end position="315"/>
    </location>
</feature>
<comment type="subcellular location">
    <subcellularLocation>
        <location evidence="2">Mitochondrion</location>
    </subcellularLocation>
</comment>
<dbReference type="InterPro" id="IPR016164">
    <property type="entry name" value="FAD-linked_Oxase-like_C"/>
</dbReference>
<dbReference type="RefSeq" id="XP_067546224.1">
    <property type="nucleotide sequence ID" value="XM_067693844.1"/>
</dbReference>
<keyword evidence="8" id="KW-0496">Mitochondrion</keyword>
<organism evidence="13 14">
    <name type="scientific">Candida metapsilosis</name>
    <dbReference type="NCBI Taxonomy" id="273372"/>
    <lineage>
        <taxon>Eukaryota</taxon>
        <taxon>Fungi</taxon>
        <taxon>Dikarya</taxon>
        <taxon>Ascomycota</taxon>
        <taxon>Saccharomycotina</taxon>
        <taxon>Pichiomycetes</taxon>
        <taxon>Debaryomycetaceae</taxon>
        <taxon>Candida/Lodderomyces clade</taxon>
        <taxon>Candida</taxon>
    </lineage>
</organism>
<dbReference type="FunFam" id="1.10.45.10:FF:000001">
    <property type="entry name" value="D-lactate dehydrogenase mitochondrial"/>
    <property type="match status" value="1"/>
</dbReference>
<keyword evidence="14" id="KW-1185">Reference proteome</keyword>
<dbReference type="FunFam" id="3.30.70.2740:FF:000001">
    <property type="entry name" value="D-lactate dehydrogenase mitochondrial"/>
    <property type="match status" value="1"/>
</dbReference>
<name>A0A8H7ZDR9_9ASCO</name>
<dbReference type="GO" id="GO:0004458">
    <property type="term" value="F:D-lactate dehydrogenase (cytochrome) activity"/>
    <property type="evidence" value="ECO:0007669"/>
    <property type="project" value="UniProtKB-EC"/>
</dbReference>
<comment type="similarity">
    <text evidence="3">Belongs to the FAD-binding oxidoreductase/transferase type 4 family.</text>
</comment>
<dbReference type="InterPro" id="IPR016171">
    <property type="entry name" value="Vanillyl_alc_oxidase_C-sub2"/>
</dbReference>
<dbReference type="GO" id="GO:0005739">
    <property type="term" value="C:mitochondrion"/>
    <property type="evidence" value="ECO:0007669"/>
    <property type="project" value="UniProtKB-SubCell"/>
</dbReference>
<dbReference type="InterPro" id="IPR016166">
    <property type="entry name" value="FAD-bd_PCMH"/>
</dbReference>
<reference evidence="13 14" key="1">
    <citation type="submission" date="2020-12" db="EMBL/GenBank/DDBJ databases">
        <title>Effect of drift, selection, and recombination on the evolution of hybrid genomes in Candida yeast pathogens.</title>
        <authorList>
            <person name="Mixao V."/>
            <person name="Ksiezopolska E."/>
            <person name="Saus E."/>
            <person name="Boekhout T."/>
            <person name="Gacser A."/>
            <person name="Gabaldon T."/>
        </authorList>
    </citation>
    <scope>NUCLEOTIDE SEQUENCE [LARGE SCALE GENOMIC DNA]</scope>
    <source>
        <strain evidence="13 14">BP57</strain>
    </source>
</reference>
<evidence type="ECO:0000256" key="1">
    <source>
        <dbReference type="ARBA" id="ARBA00001974"/>
    </source>
</evidence>
<evidence type="ECO:0000256" key="2">
    <source>
        <dbReference type="ARBA" id="ARBA00004173"/>
    </source>
</evidence>
<dbReference type="SUPFAM" id="SSF56176">
    <property type="entry name" value="FAD-binding/transporter-associated domain-like"/>
    <property type="match status" value="1"/>
</dbReference>
<dbReference type="Pfam" id="PF01565">
    <property type="entry name" value="FAD_binding_4"/>
    <property type="match status" value="1"/>
</dbReference>
<evidence type="ECO:0000256" key="11">
    <source>
        <dbReference type="ARBA" id="ARBA00083446"/>
    </source>
</evidence>
<evidence type="ECO:0000313" key="13">
    <source>
        <dbReference type="EMBL" id="KAG5417108.1"/>
    </source>
</evidence>
<evidence type="ECO:0000256" key="10">
    <source>
        <dbReference type="ARBA" id="ARBA00051436"/>
    </source>
</evidence>
<evidence type="ECO:0000256" key="9">
    <source>
        <dbReference type="ARBA" id="ARBA00038897"/>
    </source>
</evidence>
<dbReference type="Gene3D" id="3.30.465.10">
    <property type="match status" value="1"/>
</dbReference>
<evidence type="ECO:0000256" key="8">
    <source>
        <dbReference type="ARBA" id="ARBA00023128"/>
    </source>
</evidence>
<dbReference type="OrthoDB" id="7786253at2759"/>
<dbReference type="Gene3D" id="1.10.45.10">
    <property type="entry name" value="Vanillyl-alcohol Oxidase, Chain A, domain 4"/>
    <property type="match status" value="1"/>
</dbReference>
<evidence type="ECO:0000256" key="7">
    <source>
        <dbReference type="ARBA" id="ARBA00023002"/>
    </source>
</evidence>
<dbReference type="PANTHER" id="PTHR11748:SF111">
    <property type="entry name" value="D-LACTATE DEHYDROGENASE, MITOCHONDRIAL-RELATED"/>
    <property type="match status" value="1"/>
</dbReference>
<evidence type="ECO:0000256" key="5">
    <source>
        <dbReference type="ARBA" id="ARBA00022827"/>
    </source>
</evidence>
<dbReference type="GeneID" id="93653370"/>
<dbReference type="FunFam" id="3.30.465.10:FF:000014">
    <property type="entry name" value="D-lactate dehydrogenase (Cytochrome), putative"/>
    <property type="match status" value="1"/>
</dbReference>
<dbReference type="Pfam" id="PF02913">
    <property type="entry name" value="FAD-oxidase_C"/>
    <property type="match status" value="1"/>
</dbReference>
<proteinExistence type="inferred from homology"/>